<evidence type="ECO:0000256" key="1">
    <source>
        <dbReference type="ARBA" id="ARBA00003416"/>
    </source>
</evidence>
<evidence type="ECO:0000313" key="8">
    <source>
        <dbReference type="EMBL" id="MEK7954183.1"/>
    </source>
</evidence>
<keyword evidence="3 5" id="KW-0175">Coiled coil</keyword>
<evidence type="ECO:0000256" key="3">
    <source>
        <dbReference type="ARBA" id="ARBA00023054"/>
    </source>
</evidence>
<keyword evidence="7" id="KW-0472">Membrane</keyword>
<dbReference type="PANTHER" id="PTHR30563">
    <property type="entry name" value="DNA RECOMBINATION PROTEIN RMUC"/>
    <property type="match status" value="1"/>
</dbReference>
<evidence type="ECO:0000256" key="5">
    <source>
        <dbReference type="SAM" id="Coils"/>
    </source>
</evidence>
<feature type="transmembrane region" description="Helical" evidence="7">
    <location>
        <begin position="12"/>
        <end position="30"/>
    </location>
</feature>
<dbReference type="InterPro" id="IPR003798">
    <property type="entry name" value="DNA_recombination_RmuC"/>
</dbReference>
<sequence>MPPELEAALPWILSALAGGFFGWLITLLALSGRKARFEEQIKGEERRSAELEARLVAAAAEGAEHEKSSRIYQTQLTETRTRLEEETKSAAEKQALLETAEQRLSDTFKALSADVLRSSSEQFLHLAKTSLSAHTEEAKGDLEKRKMAIESLVKPVAESLGKFETRIGDIEKAREGAYAELRTQVKTLSEGQLGLQRETSQLVKALRQPTGRGQWGEIQLRRVVEMAGMQEHCDFETQTTTTTDEGKRLRPDLVVRLPGGKTIVVDSKTPMDAYLDALEATEDSVREECLHRHARQVRTHISQLSSKNYAAQFDHAPEFTVLFLPSESFFSAALQMDPGLIERGVDHGVILATPTTLIALLRAVAYGWRQEALAENAREIFVLGRTMHERLSTLAGHFGKLGKSLENAVGHYNAAVGSYETRVLATARKFEDLQAAPENTTLQELVPIERAPRLPVTDTPNQGGAGLLEPQDDFALAPDPKEKAISAASDLRSALGE</sequence>
<feature type="region of interest" description="Disordered" evidence="6">
    <location>
        <begin position="451"/>
        <end position="475"/>
    </location>
</feature>
<accession>A0ABU9B321</accession>
<keyword evidence="4" id="KW-0233">DNA recombination</keyword>
<evidence type="ECO:0000256" key="2">
    <source>
        <dbReference type="ARBA" id="ARBA00009840"/>
    </source>
</evidence>
<keyword evidence="7" id="KW-1133">Transmembrane helix</keyword>
<evidence type="ECO:0000313" key="9">
    <source>
        <dbReference type="Proteomes" id="UP001371305"/>
    </source>
</evidence>
<evidence type="ECO:0000256" key="4">
    <source>
        <dbReference type="ARBA" id="ARBA00023172"/>
    </source>
</evidence>
<keyword evidence="7" id="KW-0812">Transmembrane</keyword>
<dbReference type="RefSeq" id="WP_341407951.1">
    <property type="nucleotide sequence ID" value="NZ_JBBUKT010000016.1"/>
</dbReference>
<organism evidence="8 9">
    <name type="scientific">Luteolibacter soli</name>
    <dbReference type="NCBI Taxonomy" id="3135280"/>
    <lineage>
        <taxon>Bacteria</taxon>
        <taxon>Pseudomonadati</taxon>
        <taxon>Verrucomicrobiota</taxon>
        <taxon>Verrucomicrobiia</taxon>
        <taxon>Verrucomicrobiales</taxon>
        <taxon>Verrucomicrobiaceae</taxon>
        <taxon>Luteolibacter</taxon>
    </lineage>
</organism>
<gene>
    <name evidence="8" type="primary">rmuC</name>
    <name evidence="8" type="ORF">WKV53_26940</name>
</gene>
<protein>
    <submittedName>
        <fullName evidence="8">DNA recombination protein RmuC</fullName>
    </submittedName>
</protein>
<dbReference type="Proteomes" id="UP001371305">
    <property type="component" value="Unassembled WGS sequence"/>
</dbReference>
<proteinExistence type="inferred from homology"/>
<evidence type="ECO:0000256" key="6">
    <source>
        <dbReference type="SAM" id="MobiDB-lite"/>
    </source>
</evidence>
<dbReference type="EMBL" id="JBBUKT010000016">
    <property type="protein sequence ID" value="MEK7954183.1"/>
    <property type="molecule type" value="Genomic_DNA"/>
</dbReference>
<reference evidence="8 9" key="1">
    <citation type="submission" date="2024-04" db="EMBL/GenBank/DDBJ databases">
        <title>Luteolibacter sp. isolated from soil.</title>
        <authorList>
            <person name="An J."/>
        </authorList>
    </citation>
    <scope>NUCLEOTIDE SEQUENCE [LARGE SCALE GENOMIC DNA]</scope>
    <source>
        <strain evidence="8 9">Y139</strain>
    </source>
</reference>
<dbReference type="PANTHER" id="PTHR30563:SF0">
    <property type="entry name" value="DNA RECOMBINATION PROTEIN RMUC"/>
    <property type="match status" value="1"/>
</dbReference>
<feature type="coiled-coil region" evidence="5">
    <location>
        <begin position="27"/>
        <end position="103"/>
    </location>
</feature>
<dbReference type="Pfam" id="PF02646">
    <property type="entry name" value="RmuC"/>
    <property type="match status" value="1"/>
</dbReference>
<name>A0ABU9B321_9BACT</name>
<keyword evidence="9" id="KW-1185">Reference proteome</keyword>
<comment type="function">
    <text evidence="1">Involved in DNA recombination.</text>
</comment>
<comment type="similarity">
    <text evidence="2">Belongs to the RmuC family.</text>
</comment>
<evidence type="ECO:0000256" key="7">
    <source>
        <dbReference type="SAM" id="Phobius"/>
    </source>
</evidence>
<comment type="caution">
    <text evidence="8">The sequence shown here is derived from an EMBL/GenBank/DDBJ whole genome shotgun (WGS) entry which is preliminary data.</text>
</comment>